<gene>
    <name evidence="1" type="ORF">MBOT_22290</name>
</gene>
<evidence type="ECO:0000313" key="2">
    <source>
        <dbReference type="Proteomes" id="UP000465361"/>
    </source>
</evidence>
<proteinExistence type="predicted"/>
<sequence length="119" mass="12780">MPAGAPALDAIGHAMLGLMQLARMCCVARLAIGDGTGFGVIWLTLAAAWHTQAAGAREDRDAAAGASHRSDEAYGPQAVVFCPNLSRNPGLGRYCRRRLAHRGHTGYRARFSPTSRYRE</sequence>
<name>A0A7I9XYH7_9MYCO</name>
<comment type="caution">
    <text evidence="1">The sequence shown here is derived from an EMBL/GenBank/DDBJ whole genome shotgun (WGS) entry which is preliminary data.</text>
</comment>
<reference evidence="1 2" key="1">
    <citation type="journal article" date="2019" name="Emerg. Microbes Infect.">
        <title>Comprehensive subspecies identification of 175 nontuberculous mycobacteria species based on 7547 genomic profiles.</title>
        <authorList>
            <person name="Matsumoto Y."/>
            <person name="Kinjo T."/>
            <person name="Motooka D."/>
            <person name="Nabeya D."/>
            <person name="Jung N."/>
            <person name="Uechi K."/>
            <person name="Horii T."/>
            <person name="Iida T."/>
            <person name="Fujita J."/>
            <person name="Nakamura S."/>
        </authorList>
    </citation>
    <scope>NUCLEOTIDE SEQUENCE [LARGE SCALE GENOMIC DNA]</scope>
    <source>
        <strain evidence="1 2">JCM 17322</strain>
    </source>
</reference>
<protein>
    <submittedName>
        <fullName evidence="1">Uncharacterized protein</fullName>
    </submittedName>
</protein>
<organism evidence="1 2">
    <name type="scientific">Mycobacterium botniense</name>
    <dbReference type="NCBI Taxonomy" id="84962"/>
    <lineage>
        <taxon>Bacteria</taxon>
        <taxon>Bacillati</taxon>
        <taxon>Actinomycetota</taxon>
        <taxon>Actinomycetes</taxon>
        <taxon>Mycobacteriales</taxon>
        <taxon>Mycobacteriaceae</taxon>
        <taxon>Mycobacterium</taxon>
    </lineage>
</organism>
<keyword evidence="2" id="KW-1185">Reference proteome</keyword>
<evidence type="ECO:0000313" key="1">
    <source>
        <dbReference type="EMBL" id="GFG74864.1"/>
    </source>
</evidence>
<dbReference type="AlphaFoldDB" id="A0A7I9XYH7"/>
<dbReference type="EMBL" id="BLKW01000004">
    <property type="protein sequence ID" value="GFG74864.1"/>
    <property type="molecule type" value="Genomic_DNA"/>
</dbReference>
<accession>A0A7I9XYH7</accession>
<dbReference type="Proteomes" id="UP000465361">
    <property type="component" value="Unassembled WGS sequence"/>
</dbReference>